<gene>
    <name evidence="2" type="ORF">SNE33_11085</name>
</gene>
<dbReference type="Proteomes" id="UP001334501">
    <property type="component" value="Unassembled WGS sequence"/>
</dbReference>
<evidence type="ECO:0000313" key="2">
    <source>
        <dbReference type="EMBL" id="MEG3158415.1"/>
    </source>
</evidence>
<proteinExistence type="predicted"/>
<dbReference type="EMBL" id="JAXGFO010000075">
    <property type="protein sequence ID" value="MEG3158415.1"/>
    <property type="molecule type" value="Genomic_DNA"/>
</dbReference>
<keyword evidence="3" id="KW-1185">Reference proteome</keyword>
<accession>A0ABU7YSJ9</accession>
<reference evidence="2 3" key="1">
    <citation type="journal article" date="2017" name="Curr. Microbiol.">
        <title>Lysobacter zhanggongensis sp. nov. Isolated from a Pit Mud.</title>
        <authorList>
            <person name="Zhang X.F."/>
            <person name="Wang H.H."/>
            <person name="Sun X.Y."/>
            <person name="Pan C.M."/>
        </authorList>
    </citation>
    <scope>NUCLEOTIDE SEQUENCE [LARGE SCALE GENOMIC DNA]</scope>
    <source>
        <strain evidence="2 3">ZGLJ7-1</strain>
    </source>
</reference>
<evidence type="ECO:0000259" key="1">
    <source>
        <dbReference type="Pfam" id="PF13466"/>
    </source>
</evidence>
<comment type="caution">
    <text evidence="2">The sequence shown here is derived from an EMBL/GenBank/DDBJ whole genome shotgun (WGS) entry which is preliminary data.</text>
</comment>
<sequence>MTQLSLQPDLGIEHVAELQATLLPHLEDDAPVQLAGDQVRRVHAAGLQLLHAFVRDRAAAGRS</sequence>
<name>A0ABU7YSJ9_9GAMM</name>
<dbReference type="InterPro" id="IPR058548">
    <property type="entry name" value="MlaB-like_STAS"/>
</dbReference>
<organism evidence="2 3">
    <name type="scientific">Lysobacter zhanggongensis</name>
    <dbReference type="NCBI Taxonomy" id="1774951"/>
    <lineage>
        <taxon>Bacteria</taxon>
        <taxon>Pseudomonadati</taxon>
        <taxon>Pseudomonadota</taxon>
        <taxon>Gammaproteobacteria</taxon>
        <taxon>Lysobacterales</taxon>
        <taxon>Lysobacteraceae</taxon>
        <taxon>Lysobacter</taxon>
    </lineage>
</organism>
<feature type="non-terminal residue" evidence="2">
    <location>
        <position position="63"/>
    </location>
</feature>
<protein>
    <submittedName>
        <fullName evidence="2">STAS domain-containing protein</fullName>
    </submittedName>
</protein>
<dbReference type="RefSeq" id="WP_412700327.1">
    <property type="nucleotide sequence ID" value="NZ_JAXGFO010000075.1"/>
</dbReference>
<feature type="domain" description="MlaB-like STAS" evidence="1">
    <location>
        <begin position="4"/>
        <end position="63"/>
    </location>
</feature>
<evidence type="ECO:0000313" key="3">
    <source>
        <dbReference type="Proteomes" id="UP001334501"/>
    </source>
</evidence>
<dbReference type="Pfam" id="PF13466">
    <property type="entry name" value="STAS_2"/>
    <property type="match status" value="1"/>
</dbReference>